<evidence type="ECO:0000313" key="3">
    <source>
        <dbReference type="Proteomes" id="UP001589709"/>
    </source>
</evidence>
<dbReference type="EMBL" id="JBHMCY010000087">
    <property type="protein sequence ID" value="MFB9467025.1"/>
    <property type="molecule type" value="Genomic_DNA"/>
</dbReference>
<proteinExistence type="predicted"/>
<dbReference type="PANTHER" id="PTHR43162">
    <property type="match status" value="1"/>
</dbReference>
<dbReference type="PANTHER" id="PTHR43162:SF1">
    <property type="entry name" value="PRESTALK A DIFFERENTIATION PROTEIN A"/>
    <property type="match status" value="1"/>
</dbReference>
<evidence type="ECO:0000313" key="2">
    <source>
        <dbReference type="EMBL" id="MFB9467025.1"/>
    </source>
</evidence>
<dbReference type="Pfam" id="PF05368">
    <property type="entry name" value="NmrA"/>
    <property type="match status" value="1"/>
</dbReference>
<protein>
    <submittedName>
        <fullName evidence="2">SDR family oxidoreductase</fullName>
    </submittedName>
</protein>
<dbReference type="InterPro" id="IPR051604">
    <property type="entry name" value="Ergot_Alk_Oxidoreductase"/>
</dbReference>
<feature type="domain" description="NmrA-like" evidence="1">
    <location>
        <begin position="2"/>
        <end position="231"/>
    </location>
</feature>
<comment type="caution">
    <text evidence="2">The sequence shown here is derived from an EMBL/GenBank/DDBJ whole genome shotgun (WGS) entry which is preliminary data.</text>
</comment>
<dbReference type="SUPFAM" id="SSF51735">
    <property type="entry name" value="NAD(P)-binding Rossmann-fold domains"/>
    <property type="match status" value="1"/>
</dbReference>
<dbReference type="RefSeq" id="WP_381350127.1">
    <property type="nucleotide sequence ID" value="NZ_JBHMCY010000087.1"/>
</dbReference>
<sequence length="287" mass="31175">MILVTAAGGRTGRSLVKALARLGKPVRAVDIAPSVTALRDHGADEALVADLLEPGDLRKAMAGVESVIHIGPLFHHREADIGRAVVAEARRAGVGHFVQFSVVHPQIEALLNHQAKLAVERAVVQSPIPFTILQPMHYLQNIDVAATVRSGVHRKPFSHDTRLAQVDLEDVTAVAAQVAGDPGHHYATYELCGSDYVNGHEIAAVIAEVSGRPITTELQPISDFASSERQTREEDEFPYDAMYRLWGHYSRYGITGNPNVLGWLLGRPPTTLREYVVRELEAAAQAG</sequence>
<dbReference type="InterPro" id="IPR008030">
    <property type="entry name" value="NmrA-like"/>
</dbReference>
<reference evidence="2 3" key="1">
    <citation type="submission" date="2024-09" db="EMBL/GenBank/DDBJ databases">
        <authorList>
            <person name="Sun Q."/>
            <person name="Mori K."/>
        </authorList>
    </citation>
    <scope>NUCLEOTIDE SEQUENCE [LARGE SCALE GENOMIC DNA]</scope>
    <source>
        <strain evidence="2 3">JCM 6917</strain>
    </source>
</reference>
<dbReference type="Gene3D" id="3.40.50.720">
    <property type="entry name" value="NAD(P)-binding Rossmann-like Domain"/>
    <property type="match status" value="1"/>
</dbReference>
<accession>A0ABV5N9Q6</accession>
<name>A0ABV5N9Q6_9ACTN</name>
<organism evidence="2 3">
    <name type="scientific">Streptomyces cinereospinus</name>
    <dbReference type="NCBI Taxonomy" id="285561"/>
    <lineage>
        <taxon>Bacteria</taxon>
        <taxon>Bacillati</taxon>
        <taxon>Actinomycetota</taxon>
        <taxon>Actinomycetes</taxon>
        <taxon>Kitasatosporales</taxon>
        <taxon>Streptomycetaceae</taxon>
        <taxon>Streptomyces</taxon>
    </lineage>
</organism>
<keyword evidence="3" id="KW-1185">Reference proteome</keyword>
<dbReference type="InterPro" id="IPR036291">
    <property type="entry name" value="NAD(P)-bd_dom_sf"/>
</dbReference>
<evidence type="ECO:0000259" key="1">
    <source>
        <dbReference type="Pfam" id="PF05368"/>
    </source>
</evidence>
<dbReference type="Gene3D" id="3.90.25.10">
    <property type="entry name" value="UDP-galactose 4-epimerase, domain 1"/>
    <property type="match status" value="1"/>
</dbReference>
<gene>
    <name evidence="2" type="ORF">ACFF45_31135</name>
</gene>
<dbReference type="Proteomes" id="UP001589709">
    <property type="component" value="Unassembled WGS sequence"/>
</dbReference>